<name>A0AAV4A0Z5_9GAST</name>
<evidence type="ECO:0000313" key="2">
    <source>
        <dbReference type="EMBL" id="GFO01825.1"/>
    </source>
</evidence>
<feature type="compositionally biased region" description="Basic and acidic residues" evidence="1">
    <location>
        <begin position="43"/>
        <end position="63"/>
    </location>
</feature>
<keyword evidence="3" id="KW-1185">Reference proteome</keyword>
<organism evidence="2 3">
    <name type="scientific">Plakobranchus ocellatus</name>
    <dbReference type="NCBI Taxonomy" id="259542"/>
    <lineage>
        <taxon>Eukaryota</taxon>
        <taxon>Metazoa</taxon>
        <taxon>Spiralia</taxon>
        <taxon>Lophotrochozoa</taxon>
        <taxon>Mollusca</taxon>
        <taxon>Gastropoda</taxon>
        <taxon>Heterobranchia</taxon>
        <taxon>Euthyneura</taxon>
        <taxon>Panpulmonata</taxon>
        <taxon>Sacoglossa</taxon>
        <taxon>Placobranchoidea</taxon>
        <taxon>Plakobranchidae</taxon>
        <taxon>Plakobranchus</taxon>
    </lineage>
</organism>
<dbReference type="EMBL" id="BLXT01003539">
    <property type="protein sequence ID" value="GFO01825.1"/>
    <property type="molecule type" value="Genomic_DNA"/>
</dbReference>
<proteinExistence type="predicted"/>
<gene>
    <name evidence="2" type="ORF">PoB_002833000</name>
</gene>
<evidence type="ECO:0000313" key="3">
    <source>
        <dbReference type="Proteomes" id="UP000735302"/>
    </source>
</evidence>
<sequence length="176" mass="19653">MPRKGDPDPDNQSDSAGDTASSELPNFSQRYSKKKRFSMPESILKRRILEHQSRQRGRDDSEITRPALVMSTLSVPVPTVTVHPSTPTLTKQRKSMQEDLYLLKAHSDNDVQTSPVRRKSFDVAADGTERRPSVIGSLISRINLTNITKRVLGLLRPDENTCGEENNGKLPQNAVC</sequence>
<dbReference type="Proteomes" id="UP000735302">
    <property type="component" value="Unassembled WGS sequence"/>
</dbReference>
<feature type="region of interest" description="Disordered" evidence="1">
    <location>
        <begin position="1"/>
        <end position="70"/>
    </location>
</feature>
<evidence type="ECO:0000256" key="1">
    <source>
        <dbReference type="SAM" id="MobiDB-lite"/>
    </source>
</evidence>
<accession>A0AAV4A0Z5</accession>
<protein>
    <submittedName>
        <fullName evidence="2">Uncharacterized protein</fullName>
    </submittedName>
</protein>
<feature type="compositionally biased region" description="Polar residues" evidence="1">
    <location>
        <begin position="10"/>
        <end position="30"/>
    </location>
</feature>
<reference evidence="2 3" key="1">
    <citation type="journal article" date="2021" name="Elife">
        <title>Chloroplast acquisition without the gene transfer in kleptoplastic sea slugs, Plakobranchus ocellatus.</title>
        <authorList>
            <person name="Maeda T."/>
            <person name="Takahashi S."/>
            <person name="Yoshida T."/>
            <person name="Shimamura S."/>
            <person name="Takaki Y."/>
            <person name="Nagai Y."/>
            <person name="Toyoda A."/>
            <person name="Suzuki Y."/>
            <person name="Arimoto A."/>
            <person name="Ishii H."/>
            <person name="Satoh N."/>
            <person name="Nishiyama T."/>
            <person name="Hasebe M."/>
            <person name="Maruyama T."/>
            <person name="Minagawa J."/>
            <person name="Obokata J."/>
            <person name="Shigenobu S."/>
        </authorList>
    </citation>
    <scope>NUCLEOTIDE SEQUENCE [LARGE SCALE GENOMIC DNA]</scope>
</reference>
<dbReference type="AlphaFoldDB" id="A0AAV4A0Z5"/>
<comment type="caution">
    <text evidence="2">The sequence shown here is derived from an EMBL/GenBank/DDBJ whole genome shotgun (WGS) entry which is preliminary data.</text>
</comment>